<feature type="transmembrane region" description="Helical" evidence="1">
    <location>
        <begin position="185"/>
        <end position="209"/>
    </location>
</feature>
<gene>
    <name evidence="2" type="ORF">CYMTET_22749</name>
</gene>
<keyword evidence="3" id="KW-1185">Reference proteome</keyword>
<feature type="transmembrane region" description="Helical" evidence="1">
    <location>
        <begin position="54"/>
        <end position="74"/>
    </location>
</feature>
<accession>A0AAE0FZS2</accession>
<sequence length="672" mass="74234">MTEPQRLVRTNSKFVRTFDDVRTVLNMTINAVSLDIAGRSDPGDHSAHPHTRNALCMVALASSTILFNSLPAILDSFHLTWRWWVLYVLLVWAFYSYLRPQVRREVGSISDGHLNVQNLLCAWLFFAVFAHLPRFEQIGVDMKADVGAFLVFFLGSFAILLLLHFSHRLASQLQLLPQPTASRSVGNSVVPLVVNSFSISLGCCFFFSVCEDRPLREEPMRMMDAVCGQIFSPVGTAKDYPVFSNWLIYAAEPNASATGEAENGEHSPIAPIFSLWLTFICMSIANAVSEAAAKRDREVDEVASRPLTTRHQSFVSVESSESFLAMRCEEDEEDDTTRGPDFLPMVNWYSNSPDILQSAFDIVVAVKIIAGRLDMRSLQNQESLWLDFMADTGDGGDPTYTIARLMAQPLLRLRQRCFKASSHNAPTAVPEDVVPEDAAAVLQSPRMSMDGLEQEMLHADLPQQAQGPARDPSNWRTRGAGCGGEGEGQWAWNPDCSTLQDLVELPRSQVAVLGGDLAYPNPSYESYESRLFRPFEDAFPPPPWYSSAYVAVNKPDLPPGMDSLKSYSGPQCFAIPGAFPPPLPLRAGCNRPPGARPAAPLPLSTSRAQLQLFAADIRLCPARLWRPFPNSPCGHTLTARRILSLHCSSIDPFWAIAPPLSLGVLPARRGLP</sequence>
<evidence type="ECO:0000256" key="1">
    <source>
        <dbReference type="SAM" id="Phobius"/>
    </source>
</evidence>
<dbReference type="AlphaFoldDB" id="A0AAE0FZS2"/>
<proteinExistence type="predicted"/>
<keyword evidence="1" id="KW-0812">Transmembrane</keyword>
<dbReference type="PANTHER" id="PTHR34211:SF3">
    <property type="entry name" value="CALCINEURIN-LIKE METALLO-PHOSPHOESTERASE SUPERFAMILY PROTEIN"/>
    <property type="match status" value="1"/>
</dbReference>
<keyword evidence="1" id="KW-0472">Membrane</keyword>
<evidence type="ECO:0000313" key="3">
    <source>
        <dbReference type="Proteomes" id="UP001190700"/>
    </source>
</evidence>
<dbReference type="PANTHER" id="PTHR34211">
    <property type="entry name" value="CALCINEURIN-LIKE METALLO-PHOSPHOESTERASE SUPERFAMILY PROTEIN"/>
    <property type="match status" value="1"/>
</dbReference>
<protein>
    <submittedName>
        <fullName evidence="2">Uncharacterized protein</fullName>
    </submittedName>
</protein>
<dbReference type="EMBL" id="LGRX02011600">
    <property type="protein sequence ID" value="KAK3268763.1"/>
    <property type="molecule type" value="Genomic_DNA"/>
</dbReference>
<evidence type="ECO:0000313" key="2">
    <source>
        <dbReference type="EMBL" id="KAK3268763.1"/>
    </source>
</evidence>
<reference evidence="2 3" key="1">
    <citation type="journal article" date="2015" name="Genome Biol. Evol.">
        <title>Comparative Genomics of a Bacterivorous Green Alga Reveals Evolutionary Causalities and Consequences of Phago-Mixotrophic Mode of Nutrition.</title>
        <authorList>
            <person name="Burns J.A."/>
            <person name="Paasch A."/>
            <person name="Narechania A."/>
            <person name="Kim E."/>
        </authorList>
    </citation>
    <scope>NUCLEOTIDE SEQUENCE [LARGE SCALE GENOMIC DNA]</scope>
    <source>
        <strain evidence="2 3">PLY_AMNH</strain>
    </source>
</reference>
<name>A0AAE0FZS2_9CHLO</name>
<feature type="transmembrane region" description="Helical" evidence="1">
    <location>
        <begin position="119"/>
        <end position="135"/>
    </location>
</feature>
<comment type="caution">
    <text evidence="2">The sequence shown here is derived from an EMBL/GenBank/DDBJ whole genome shotgun (WGS) entry which is preliminary data.</text>
</comment>
<feature type="transmembrane region" description="Helical" evidence="1">
    <location>
        <begin position="147"/>
        <end position="165"/>
    </location>
</feature>
<keyword evidence="1" id="KW-1133">Transmembrane helix</keyword>
<dbReference type="Proteomes" id="UP001190700">
    <property type="component" value="Unassembled WGS sequence"/>
</dbReference>
<organism evidence="2 3">
    <name type="scientific">Cymbomonas tetramitiformis</name>
    <dbReference type="NCBI Taxonomy" id="36881"/>
    <lineage>
        <taxon>Eukaryota</taxon>
        <taxon>Viridiplantae</taxon>
        <taxon>Chlorophyta</taxon>
        <taxon>Pyramimonadophyceae</taxon>
        <taxon>Pyramimonadales</taxon>
        <taxon>Pyramimonadaceae</taxon>
        <taxon>Cymbomonas</taxon>
    </lineage>
</organism>
<feature type="transmembrane region" description="Helical" evidence="1">
    <location>
        <begin position="80"/>
        <end position="98"/>
    </location>
</feature>